<proteinExistence type="inferred from homology"/>
<evidence type="ECO:0000256" key="3">
    <source>
        <dbReference type="ARBA" id="ARBA00021406"/>
    </source>
</evidence>
<evidence type="ECO:0000313" key="10">
    <source>
        <dbReference type="EMBL" id="KAK3552024.1"/>
    </source>
</evidence>
<keyword evidence="7" id="KW-0175">Coiled coil</keyword>
<dbReference type="Proteomes" id="UP001274896">
    <property type="component" value="Unassembled WGS sequence"/>
</dbReference>
<keyword evidence="5" id="KW-0493">Microtubule</keyword>
<keyword evidence="8" id="KW-0206">Cytoskeleton</keyword>
<accession>A0AAE0RFB0</accession>
<evidence type="ECO:0000256" key="8">
    <source>
        <dbReference type="ARBA" id="ARBA00023212"/>
    </source>
</evidence>
<feature type="compositionally biased region" description="Polar residues" evidence="9">
    <location>
        <begin position="294"/>
        <end position="306"/>
    </location>
</feature>
<feature type="region of interest" description="Disordered" evidence="9">
    <location>
        <begin position="231"/>
        <end position="251"/>
    </location>
</feature>
<feature type="region of interest" description="Disordered" evidence="9">
    <location>
        <begin position="149"/>
        <end position="202"/>
    </location>
</feature>
<evidence type="ECO:0000256" key="7">
    <source>
        <dbReference type="ARBA" id="ARBA00023054"/>
    </source>
</evidence>
<evidence type="ECO:0000256" key="6">
    <source>
        <dbReference type="ARBA" id="ARBA00022794"/>
    </source>
</evidence>
<feature type="compositionally biased region" description="Polar residues" evidence="9">
    <location>
        <begin position="522"/>
        <end position="540"/>
    </location>
</feature>
<gene>
    <name evidence="10" type="ORF">QTP70_031585</name>
</gene>
<dbReference type="PANTHER" id="PTHR34031:SF1">
    <property type="entry name" value="CENTROSOMAL PROTEIN OF 162 KDA"/>
    <property type="match status" value="1"/>
</dbReference>
<dbReference type="EMBL" id="JAUCMX010000003">
    <property type="protein sequence ID" value="KAK3552024.1"/>
    <property type="molecule type" value="Genomic_DNA"/>
</dbReference>
<organism evidence="10 11">
    <name type="scientific">Hemibagrus guttatus</name>
    <dbReference type="NCBI Taxonomy" id="175788"/>
    <lineage>
        <taxon>Eukaryota</taxon>
        <taxon>Metazoa</taxon>
        <taxon>Chordata</taxon>
        <taxon>Craniata</taxon>
        <taxon>Vertebrata</taxon>
        <taxon>Euteleostomi</taxon>
        <taxon>Actinopterygii</taxon>
        <taxon>Neopterygii</taxon>
        <taxon>Teleostei</taxon>
        <taxon>Ostariophysi</taxon>
        <taxon>Siluriformes</taxon>
        <taxon>Bagridae</taxon>
        <taxon>Hemibagrus</taxon>
    </lineage>
</organism>
<dbReference type="GO" id="GO:0005879">
    <property type="term" value="C:axonemal microtubule"/>
    <property type="evidence" value="ECO:0007669"/>
    <property type="project" value="TreeGrafter"/>
</dbReference>
<feature type="compositionally biased region" description="Basic and acidic residues" evidence="9">
    <location>
        <begin position="158"/>
        <end position="167"/>
    </location>
</feature>
<comment type="subcellular location">
    <subcellularLocation>
        <location evidence="1">Cytoplasm</location>
        <location evidence="1">Cytoskeleton</location>
        <location evidence="1">Microtubule organizing center</location>
        <location evidence="1">Centrosome</location>
        <location evidence="1">Centriole</location>
    </subcellularLocation>
</comment>
<feature type="compositionally biased region" description="Polar residues" evidence="9">
    <location>
        <begin position="472"/>
        <end position="486"/>
    </location>
</feature>
<dbReference type="AlphaFoldDB" id="A0AAE0RFB0"/>
<dbReference type="GO" id="GO:0034451">
    <property type="term" value="C:centriolar satellite"/>
    <property type="evidence" value="ECO:0007669"/>
    <property type="project" value="TreeGrafter"/>
</dbReference>
<feature type="compositionally biased region" description="Basic and acidic residues" evidence="9">
    <location>
        <begin position="592"/>
        <end position="608"/>
    </location>
</feature>
<comment type="caution">
    <text evidence="10">The sequence shown here is derived from an EMBL/GenBank/DDBJ whole genome shotgun (WGS) entry which is preliminary data.</text>
</comment>
<evidence type="ECO:0000256" key="2">
    <source>
        <dbReference type="ARBA" id="ARBA00009485"/>
    </source>
</evidence>
<feature type="compositionally biased region" description="Low complexity" evidence="9">
    <location>
        <begin position="336"/>
        <end position="345"/>
    </location>
</feature>
<dbReference type="GO" id="GO:0005814">
    <property type="term" value="C:centriole"/>
    <property type="evidence" value="ECO:0007669"/>
    <property type="project" value="UniProtKB-SubCell"/>
</dbReference>
<feature type="region of interest" description="Disordered" evidence="9">
    <location>
        <begin position="392"/>
        <end position="548"/>
    </location>
</feature>
<feature type="region of interest" description="Disordered" evidence="9">
    <location>
        <begin position="327"/>
        <end position="369"/>
    </location>
</feature>
<feature type="region of interest" description="Disordered" evidence="9">
    <location>
        <begin position="283"/>
        <end position="306"/>
    </location>
</feature>
<evidence type="ECO:0000256" key="1">
    <source>
        <dbReference type="ARBA" id="ARBA00004114"/>
    </source>
</evidence>
<keyword evidence="6" id="KW-0970">Cilium biogenesis/degradation</keyword>
<reference evidence="10" key="1">
    <citation type="submission" date="2023-06" db="EMBL/GenBank/DDBJ databases">
        <title>Male Hemibagrus guttatus genome.</title>
        <authorList>
            <person name="Bian C."/>
        </authorList>
    </citation>
    <scope>NUCLEOTIDE SEQUENCE</scope>
    <source>
        <strain evidence="10">Male_cb2023</strain>
        <tissue evidence="10">Muscle</tissue>
    </source>
</reference>
<dbReference type="GO" id="GO:0060271">
    <property type="term" value="P:cilium assembly"/>
    <property type="evidence" value="ECO:0007669"/>
    <property type="project" value="TreeGrafter"/>
</dbReference>
<evidence type="ECO:0000256" key="4">
    <source>
        <dbReference type="ARBA" id="ARBA00022490"/>
    </source>
</evidence>
<evidence type="ECO:0000313" key="11">
    <source>
        <dbReference type="Proteomes" id="UP001274896"/>
    </source>
</evidence>
<dbReference type="GO" id="GO:0005654">
    <property type="term" value="C:nucleoplasm"/>
    <property type="evidence" value="ECO:0007669"/>
    <property type="project" value="TreeGrafter"/>
</dbReference>
<feature type="region of interest" description="Disordered" evidence="9">
    <location>
        <begin position="576"/>
        <end position="608"/>
    </location>
</feature>
<sequence>MAYRLTQEELDQQFEQFLKESVSDDSVDLGSSSKCPSILDNLGKAPQQQQEKKSQRSVPWWQEDEDSDETLGKALGKTFLKSLRKSQTIQEVDEDQAKERCFPDEPRAEAVMFSRDSLEPEDSLVNYGSAQSAAALGLRTLNEEVEQASFLPNESVTEESRLNKDQESFSPALASPRREEDDSLTKQNQSVDGERDLGTVKDTPVMLSRHTLKKAGSIFLLQTKLSASPAYSDDFEDEASDKEPEEKKPERCGMLAKVSLHDSLNSTDGVPVPALCKDAREKTEFPDSRMAQASVPSATGLSYGQSGASDMEALQEAYRQITHSMGKCEEREECSRSPSSLSTPECLKRTTQHGSTTESDLPTAEELMRAIGPDSGITIGLCLDALSEAAVDKKDESLDSGGHTTRAKTKHSPLALREADDESPKAMEQYQTSSQHRHRSITDEVKRLMQEQDDLPEVSPVASGRGKKSQVPHRSTTIPPFSSVSGKVSVPTVKTKKADIKPLPKASTPTRPNRLAKPPSPLTQKKSQNQTSKRISSLGQTHIVKGPDSGLKVSNELVASIQSIATFLQHRMEADGPYTGCTEQSVQQAKQSKKETEKEEAAARGHDLSLEYSPLERIRLQLTQKEGEFLHREKQLQQEHSKEISGLKQENYILQSKLFLSLSGRLKGGATD</sequence>
<dbReference type="InterPro" id="IPR038774">
    <property type="entry name" value="CEP162-like"/>
</dbReference>
<feature type="compositionally biased region" description="Basic and acidic residues" evidence="9">
    <location>
        <begin position="241"/>
        <end position="251"/>
    </location>
</feature>
<dbReference type="PANTHER" id="PTHR34031">
    <property type="entry name" value="CENTROSOMAL PROTEIN OF 162 KDA"/>
    <property type="match status" value="1"/>
</dbReference>
<evidence type="ECO:0000256" key="9">
    <source>
        <dbReference type="SAM" id="MobiDB-lite"/>
    </source>
</evidence>
<protein>
    <recommendedName>
        <fullName evidence="3">Centrosomal protein of 162 kDa</fullName>
    </recommendedName>
</protein>
<comment type="similarity">
    <text evidence="2">Belongs to the CEP162 family.</text>
</comment>
<name>A0AAE0RFB0_9TELE</name>
<evidence type="ECO:0000256" key="5">
    <source>
        <dbReference type="ARBA" id="ARBA00022701"/>
    </source>
</evidence>
<feature type="compositionally biased region" description="Basic and acidic residues" evidence="9">
    <location>
        <begin position="440"/>
        <end position="450"/>
    </location>
</feature>
<keyword evidence="11" id="KW-1185">Reference proteome</keyword>
<keyword evidence="4" id="KW-0963">Cytoplasm</keyword>
<feature type="region of interest" description="Disordered" evidence="9">
    <location>
        <begin position="21"/>
        <end position="67"/>
    </location>
</feature>